<dbReference type="SUPFAM" id="SSF53098">
    <property type="entry name" value="Ribonuclease H-like"/>
    <property type="match status" value="1"/>
</dbReference>
<keyword evidence="3" id="KW-1185">Reference proteome</keyword>
<proteinExistence type="predicted"/>
<dbReference type="PANTHER" id="PTHR37984:SF5">
    <property type="entry name" value="PROTEIN NYNRIN-LIKE"/>
    <property type="match status" value="1"/>
</dbReference>
<dbReference type="Proteomes" id="UP000735302">
    <property type="component" value="Unassembled WGS sequence"/>
</dbReference>
<dbReference type="GO" id="GO:0003676">
    <property type="term" value="F:nucleic acid binding"/>
    <property type="evidence" value="ECO:0007669"/>
    <property type="project" value="InterPro"/>
</dbReference>
<sequence length="388" mass="44505">MPAILECSGSGSASPLVFLPCGGCNYCQRMKRSWGRFIQEVDDVVPLSTASLRLIGHQDAPIRLENLADDQQKDKDISHMMDWISDNEPDEGTLALASPALKRMWMSRQLFQLINNTLYRSHPENNVLQLVVPEDLQEEILKMGHDVPTAGHQGVNRTKERLQKYWWYHCRSHVKRYVKTCAICNSMKKRAIPAPKYPLTLYHSSFPMERVHLEFLEPLPKTKSGKEHVLMIVDQFTKWVECFPLPSQTAEVERYNRTLINAVRCYLNGRQDRWDECVPYIVAALRASVNRNTGFTPNRLLLGREVTSTLELMFPIPLSSNEDLSKDSYVTTLEGDIKETHAQARHTVRSTQRRMKTDYDTKARDSHYAVGDAVYVCDKASLMGRCDK</sequence>
<accession>A0AAV4B4K9</accession>
<dbReference type="InterPro" id="IPR036397">
    <property type="entry name" value="RNaseH_sf"/>
</dbReference>
<reference evidence="2 3" key="1">
    <citation type="journal article" date="2021" name="Elife">
        <title>Chloroplast acquisition without the gene transfer in kleptoplastic sea slugs, Plakobranchus ocellatus.</title>
        <authorList>
            <person name="Maeda T."/>
            <person name="Takahashi S."/>
            <person name="Yoshida T."/>
            <person name="Shimamura S."/>
            <person name="Takaki Y."/>
            <person name="Nagai Y."/>
            <person name="Toyoda A."/>
            <person name="Suzuki Y."/>
            <person name="Arimoto A."/>
            <person name="Ishii H."/>
            <person name="Satoh N."/>
            <person name="Nishiyama T."/>
            <person name="Hasebe M."/>
            <person name="Maruyama T."/>
            <person name="Minagawa J."/>
            <person name="Obokata J."/>
            <person name="Shigenobu S."/>
        </authorList>
    </citation>
    <scope>NUCLEOTIDE SEQUENCE [LARGE SCALE GENOMIC DNA]</scope>
</reference>
<dbReference type="Gene3D" id="3.30.420.10">
    <property type="entry name" value="Ribonuclease H-like superfamily/Ribonuclease H"/>
    <property type="match status" value="2"/>
</dbReference>
<evidence type="ECO:0000313" key="3">
    <source>
        <dbReference type="Proteomes" id="UP000735302"/>
    </source>
</evidence>
<organism evidence="2 3">
    <name type="scientific">Plakobranchus ocellatus</name>
    <dbReference type="NCBI Taxonomy" id="259542"/>
    <lineage>
        <taxon>Eukaryota</taxon>
        <taxon>Metazoa</taxon>
        <taxon>Spiralia</taxon>
        <taxon>Lophotrochozoa</taxon>
        <taxon>Mollusca</taxon>
        <taxon>Gastropoda</taxon>
        <taxon>Heterobranchia</taxon>
        <taxon>Euthyneura</taxon>
        <taxon>Panpulmonata</taxon>
        <taxon>Sacoglossa</taxon>
        <taxon>Placobranchoidea</taxon>
        <taxon>Plakobranchidae</taxon>
        <taxon>Plakobranchus</taxon>
    </lineage>
</organism>
<feature type="domain" description="Integrase zinc-binding" evidence="1">
    <location>
        <begin position="132"/>
        <end position="190"/>
    </location>
</feature>
<comment type="caution">
    <text evidence="2">The sequence shown here is derived from an EMBL/GenBank/DDBJ whole genome shotgun (WGS) entry which is preliminary data.</text>
</comment>
<dbReference type="Gene3D" id="1.10.340.70">
    <property type="match status" value="1"/>
</dbReference>
<evidence type="ECO:0000313" key="2">
    <source>
        <dbReference type="EMBL" id="GFO13756.1"/>
    </source>
</evidence>
<name>A0AAV4B4K9_9GAST</name>
<dbReference type="InterPro" id="IPR041588">
    <property type="entry name" value="Integrase_H2C2"/>
</dbReference>
<dbReference type="EMBL" id="BLXT01004499">
    <property type="protein sequence ID" value="GFO13756.1"/>
    <property type="molecule type" value="Genomic_DNA"/>
</dbReference>
<dbReference type="InterPro" id="IPR012337">
    <property type="entry name" value="RNaseH-like_sf"/>
</dbReference>
<dbReference type="PANTHER" id="PTHR37984">
    <property type="entry name" value="PROTEIN CBG26694"/>
    <property type="match status" value="1"/>
</dbReference>
<protein>
    <submittedName>
        <fullName evidence="2">Retrovirus-related pol polyprotein from transposon 412</fullName>
    </submittedName>
</protein>
<dbReference type="AlphaFoldDB" id="A0AAV4B4K9"/>
<evidence type="ECO:0000259" key="1">
    <source>
        <dbReference type="Pfam" id="PF17921"/>
    </source>
</evidence>
<gene>
    <name evidence="2" type="ORF">PoB_004026100</name>
</gene>
<dbReference type="InterPro" id="IPR050951">
    <property type="entry name" value="Retrovirus_Pol_polyprotein"/>
</dbReference>
<dbReference type="Pfam" id="PF17921">
    <property type="entry name" value="Integrase_H2C2"/>
    <property type="match status" value="1"/>
</dbReference>
<dbReference type="FunFam" id="1.10.340.70:FF:000001">
    <property type="entry name" value="Retrovirus-related Pol polyprotein from transposon gypsy-like Protein"/>
    <property type="match status" value="1"/>
</dbReference>